<reference evidence="2 3" key="1">
    <citation type="submission" date="2019-05" db="EMBL/GenBank/DDBJ databases">
        <title>Another draft genome of Portunus trituberculatus and its Hox gene families provides insights of decapod evolution.</title>
        <authorList>
            <person name="Jeong J.-H."/>
            <person name="Song I."/>
            <person name="Kim S."/>
            <person name="Choi T."/>
            <person name="Kim D."/>
            <person name="Ryu S."/>
            <person name="Kim W."/>
        </authorList>
    </citation>
    <scope>NUCLEOTIDE SEQUENCE [LARGE SCALE GENOMIC DNA]</scope>
    <source>
        <tissue evidence="2">Muscle</tissue>
    </source>
</reference>
<dbReference type="AlphaFoldDB" id="A0A5B7FRJ0"/>
<dbReference type="Proteomes" id="UP000324222">
    <property type="component" value="Unassembled WGS sequence"/>
</dbReference>
<evidence type="ECO:0000256" key="1">
    <source>
        <dbReference type="SAM" id="MobiDB-lite"/>
    </source>
</evidence>
<keyword evidence="3" id="KW-1185">Reference proteome</keyword>
<name>A0A5B7FRJ0_PORTR</name>
<comment type="caution">
    <text evidence="2">The sequence shown here is derived from an EMBL/GenBank/DDBJ whole genome shotgun (WGS) entry which is preliminary data.</text>
</comment>
<proteinExistence type="predicted"/>
<gene>
    <name evidence="2" type="ORF">E2C01_041871</name>
</gene>
<feature type="region of interest" description="Disordered" evidence="1">
    <location>
        <begin position="1"/>
        <end position="82"/>
    </location>
</feature>
<dbReference type="EMBL" id="VSRR010008110">
    <property type="protein sequence ID" value="MPC48106.1"/>
    <property type="molecule type" value="Genomic_DNA"/>
</dbReference>
<feature type="compositionally biased region" description="Basic and acidic residues" evidence="1">
    <location>
        <begin position="15"/>
        <end position="45"/>
    </location>
</feature>
<evidence type="ECO:0000313" key="2">
    <source>
        <dbReference type="EMBL" id="MPC48106.1"/>
    </source>
</evidence>
<evidence type="ECO:0000313" key="3">
    <source>
        <dbReference type="Proteomes" id="UP000324222"/>
    </source>
</evidence>
<organism evidence="2 3">
    <name type="scientific">Portunus trituberculatus</name>
    <name type="common">Swimming crab</name>
    <name type="synonym">Neptunus trituberculatus</name>
    <dbReference type="NCBI Taxonomy" id="210409"/>
    <lineage>
        <taxon>Eukaryota</taxon>
        <taxon>Metazoa</taxon>
        <taxon>Ecdysozoa</taxon>
        <taxon>Arthropoda</taxon>
        <taxon>Crustacea</taxon>
        <taxon>Multicrustacea</taxon>
        <taxon>Malacostraca</taxon>
        <taxon>Eumalacostraca</taxon>
        <taxon>Eucarida</taxon>
        <taxon>Decapoda</taxon>
        <taxon>Pleocyemata</taxon>
        <taxon>Brachyura</taxon>
        <taxon>Eubrachyura</taxon>
        <taxon>Portunoidea</taxon>
        <taxon>Portunidae</taxon>
        <taxon>Portuninae</taxon>
        <taxon>Portunus</taxon>
    </lineage>
</organism>
<protein>
    <submittedName>
        <fullName evidence="2">Uncharacterized protein</fullName>
    </submittedName>
</protein>
<sequence length="82" mass="8884">MGLELPGAPMGGRGPPREPRLPVREPRPPPRLPPKDKVAPPREEGSEVWGGEEAPPMASETSDYLRPDTCPLATFSLTRTIS</sequence>
<accession>A0A5B7FRJ0</accession>